<comment type="caution">
    <text evidence="2">The sequence shown here is derived from an EMBL/GenBank/DDBJ whole genome shotgun (WGS) entry which is preliminary data.</text>
</comment>
<dbReference type="Gene3D" id="3.40.50.1820">
    <property type="entry name" value="alpha/beta hydrolase"/>
    <property type="match status" value="1"/>
</dbReference>
<reference evidence="2 3" key="1">
    <citation type="submission" date="2024-09" db="EMBL/GenBank/DDBJ databases">
        <authorList>
            <person name="Salinas-Garcia M.A."/>
            <person name="Prieme A."/>
        </authorList>
    </citation>
    <scope>NUCLEOTIDE SEQUENCE [LARGE SCALE GENOMIC DNA]</scope>
    <source>
        <strain evidence="2 3">DSM 21081</strain>
    </source>
</reference>
<accession>A0ABV4UKX2</accession>
<keyword evidence="3" id="KW-1185">Reference proteome</keyword>
<dbReference type="EMBL" id="JBHDLJ010000002">
    <property type="protein sequence ID" value="MFB0833578.1"/>
    <property type="molecule type" value="Genomic_DNA"/>
</dbReference>
<dbReference type="SUPFAM" id="SSF53474">
    <property type="entry name" value="alpha/beta-Hydrolases"/>
    <property type="match status" value="1"/>
</dbReference>
<organism evidence="2 3">
    <name type="scientific">Arthrobacter halodurans</name>
    <dbReference type="NCBI Taxonomy" id="516699"/>
    <lineage>
        <taxon>Bacteria</taxon>
        <taxon>Bacillati</taxon>
        <taxon>Actinomycetota</taxon>
        <taxon>Actinomycetes</taxon>
        <taxon>Micrococcales</taxon>
        <taxon>Micrococcaceae</taxon>
        <taxon>Arthrobacter</taxon>
    </lineage>
</organism>
<evidence type="ECO:0000313" key="2">
    <source>
        <dbReference type="EMBL" id="MFB0833578.1"/>
    </source>
</evidence>
<proteinExistence type="predicted"/>
<name>A0ABV4UKX2_9MICC</name>
<gene>
    <name evidence="2" type="ORF">ACETWP_03175</name>
</gene>
<evidence type="ECO:0008006" key="4">
    <source>
        <dbReference type="Google" id="ProtNLM"/>
    </source>
</evidence>
<sequence length="477" mass="48230">MGHVVRGGVAGAGFSLDELERAAALLGRSAADLGAAADCLDGSLAALGRLLVSADAAVAVWSEAGLRRASVSVRAVHLRVGVLGAGVLHARRIYEETEARVLRTVHAARAAVLPLIVAHDLATNAVRPRAATTQDLVNQSPALAGALLPLLFPASYPVASRLGAFRDRAHGGVFDTTVAERLYPRLAGVATRLEWVEVAPIEISVVAPARRVPFAGTVDGLMALQRAAEPPESGAGALLVTTVDTPSGPVHVLTLPGTQLRHGDAPGSVPGPGAAPHANPWDAGGIVEGMGLGSQHVAAAALEALERVGAKSGDRLVLAGYSQGGIHAANLAADPRLAAAFDVEQVFTVGSPVGNMDLPAGVRAFHVEHVDDPVPGTEGATNPDTRNRVTVYLDGYGGGVDRGQGGFGAAHDLQNYSAELSALRASTDPALVEAGAALGAVFAGATAATTRTVSLRRTGASAAGAPRATRARGAASP</sequence>
<evidence type="ECO:0000256" key="1">
    <source>
        <dbReference type="SAM" id="MobiDB-lite"/>
    </source>
</evidence>
<dbReference type="RefSeq" id="WP_373970745.1">
    <property type="nucleotide sequence ID" value="NZ_JBHDLJ010000002.1"/>
</dbReference>
<dbReference type="InterPro" id="IPR029058">
    <property type="entry name" value="AB_hydrolase_fold"/>
</dbReference>
<evidence type="ECO:0000313" key="3">
    <source>
        <dbReference type="Proteomes" id="UP001575652"/>
    </source>
</evidence>
<dbReference type="Proteomes" id="UP001575652">
    <property type="component" value="Unassembled WGS sequence"/>
</dbReference>
<protein>
    <recommendedName>
        <fullName evidence="4">PE-PPE domain-containing protein</fullName>
    </recommendedName>
</protein>
<feature type="region of interest" description="Disordered" evidence="1">
    <location>
        <begin position="457"/>
        <end position="477"/>
    </location>
</feature>